<accession>A0AAU9PAE4</accession>
<protein>
    <submittedName>
        <fullName evidence="4">Uncharacterized protein</fullName>
    </submittedName>
</protein>
<name>A0AAU9PAE4_9ASTR</name>
<reference evidence="4 5" key="1">
    <citation type="submission" date="2022-01" db="EMBL/GenBank/DDBJ databases">
        <authorList>
            <person name="Xiong W."/>
            <person name="Schranz E."/>
        </authorList>
    </citation>
    <scope>NUCLEOTIDE SEQUENCE [LARGE SCALE GENOMIC DNA]</scope>
</reference>
<dbReference type="InterPro" id="IPR000889">
    <property type="entry name" value="Glutathione_peroxidase"/>
</dbReference>
<dbReference type="Proteomes" id="UP001157418">
    <property type="component" value="Unassembled WGS sequence"/>
</dbReference>
<evidence type="ECO:0000256" key="3">
    <source>
        <dbReference type="ARBA" id="ARBA00023002"/>
    </source>
</evidence>
<dbReference type="AlphaFoldDB" id="A0AAU9PAE4"/>
<keyword evidence="5" id="KW-1185">Reference proteome</keyword>
<keyword evidence="3" id="KW-0560">Oxidoreductase</keyword>
<dbReference type="InterPro" id="IPR036249">
    <property type="entry name" value="Thioredoxin-like_sf"/>
</dbReference>
<evidence type="ECO:0000313" key="4">
    <source>
        <dbReference type="EMBL" id="CAH1446520.1"/>
    </source>
</evidence>
<keyword evidence="2" id="KW-0575">Peroxidase</keyword>
<dbReference type="GO" id="GO:0004601">
    <property type="term" value="F:peroxidase activity"/>
    <property type="evidence" value="ECO:0007669"/>
    <property type="project" value="UniProtKB-KW"/>
</dbReference>
<evidence type="ECO:0000256" key="2">
    <source>
        <dbReference type="ARBA" id="ARBA00022559"/>
    </source>
</evidence>
<comment type="similarity">
    <text evidence="1">Belongs to the glutathione peroxidase family.</text>
</comment>
<evidence type="ECO:0000313" key="5">
    <source>
        <dbReference type="Proteomes" id="UP001157418"/>
    </source>
</evidence>
<organism evidence="4 5">
    <name type="scientific">Lactuca virosa</name>
    <dbReference type="NCBI Taxonomy" id="75947"/>
    <lineage>
        <taxon>Eukaryota</taxon>
        <taxon>Viridiplantae</taxon>
        <taxon>Streptophyta</taxon>
        <taxon>Embryophyta</taxon>
        <taxon>Tracheophyta</taxon>
        <taxon>Spermatophyta</taxon>
        <taxon>Magnoliopsida</taxon>
        <taxon>eudicotyledons</taxon>
        <taxon>Gunneridae</taxon>
        <taxon>Pentapetalae</taxon>
        <taxon>asterids</taxon>
        <taxon>campanulids</taxon>
        <taxon>Asterales</taxon>
        <taxon>Asteraceae</taxon>
        <taxon>Cichorioideae</taxon>
        <taxon>Cichorieae</taxon>
        <taxon>Lactucinae</taxon>
        <taxon>Lactuca</taxon>
    </lineage>
</organism>
<proteinExistence type="inferred from homology"/>
<sequence length="95" mass="10468">MCTSFLKHRNRVFIGSSINWNFTMFLGDKEGRVIGLYGLTTSPLSIQGDIHKALNAAEGMGIVIGSGMASQKREWRIFNTKEAKPIGKEPIGEVL</sequence>
<dbReference type="SUPFAM" id="SSF52833">
    <property type="entry name" value="Thioredoxin-like"/>
    <property type="match status" value="1"/>
</dbReference>
<comment type="caution">
    <text evidence="4">The sequence shown here is derived from an EMBL/GenBank/DDBJ whole genome shotgun (WGS) entry which is preliminary data.</text>
</comment>
<gene>
    <name evidence="4" type="ORF">LVIROSA_LOCUS32209</name>
</gene>
<evidence type="ECO:0000256" key="1">
    <source>
        <dbReference type="ARBA" id="ARBA00006926"/>
    </source>
</evidence>
<dbReference type="EMBL" id="CAKMRJ010005523">
    <property type="protein sequence ID" value="CAH1446520.1"/>
    <property type="molecule type" value="Genomic_DNA"/>
</dbReference>
<dbReference type="PROSITE" id="PS51355">
    <property type="entry name" value="GLUTATHIONE_PEROXID_3"/>
    <property type="match status" value="1"/>
</dbReference>
<dbReference type="Gene3D" id="3.40.30.10">
    <property type="entry name" value="Glutaredoxin"/>
    <property type="match status" value="1"/>
</dbReference>
<dbReference type="GO" id="GO:0006979">
    <property type="term" value="P:response to oxidative stress"/>
    <property type="evidence" value="ECO:0007669"/>
    <property type="project" value="InterPro"/>
</dbReference>